<evidence type="ECO:0000313" key="3">
    <source>
        <dbReference type="Proteomes" id="UP000050356"/>
    </source>
</evidence>
<proteinExistence type="predicted"/>
<feature type="region of interest" description="Disordered" evidence="1">
    <location>
        <begin position="381"/>
        <end position="404"/>
    </location>
</feature>
<evidence type="ECO:0000256" key="1">
    <source>
        <dbReference type="SAM" id="MobiDB-lite"/>
    </source>
</evidence>
<comment type="caution">
    <text evidence="2">The sequence shown here is derived from an EMBL/GenBank/DDBJ whole genome shotgun (WGS) entry which is preliminary data.</text>
</comment>
<accession>A0A0P9M9D2</accession>
<organism evidence="2 3">
    <name type="scientific">Pseudomonas syringae pv. cerasicola</name>
    <dbReference type="NCBI Taxonomy" id="264451"/>
    <lineage>
        <taxon>Bacteria</taxon>
        <taxon>Pseudomonadati</taxon>
        <taxon>Pseudomonadota</taxon>
        <taxon>Gammaproteobacteria</taxon>
        <taxon>Pseudomonadales</taxon>
        <taxon>Pseudomonadaceae</taxon>
        <taxon>Pseudomonas</taxon>
        <taxon>Pseudomonas syringae</taxon>
    </lineage>
</organism>
<reference evidence="2 3" key="1">
    <citation type="submission" date="2015-09" db="EMBL/GenBank/DDBJ databases">
        <title>Genome announcement of multiple Pseudomonas syringae strains.</title>
        <authorList>
            <person name="Thakur S."/>
            <person name="Wang P.W."/>
            <person name="Gong Y."/>
            <person name="Weir B.S."/>
            <person name="Guttman D.S."/>
        </authorList>
    </citation>
    <scope>NUCLEOTIDE SEQUENCE [LARGE SCALE GENOMIC DNA]</scope>
    <source>
        <strain evidence="2 3">ICMP17524</strain>
    </source>
</reference>
<protein>
    <submittedName>
        <fullName evidence="2">Uncharacterized protein</fullName>
    </submittedName>
</protein>
<gene>
    <name evidence="2" type="ORF">ALO50_05224</name>
</gene>
<evidence type="ECO:0000313" key="2">
    <source>
        <dbReference type="EMBL" id="KPW87933.1"/>
    </source>
</evidence>
<dbReference type="AlphaFoldDB" id="A0A0P9M9D2"/>
<feature type="region of interest" description="Disordered" evidence="1">
    <location>
        <begin position="37"/>
        <end position="73"/>
    </location>
</feature>
<dbReference type="EMBL" id="LJQA01000716">
    <property type="protein sequence ID" value="KPW87933.1"/>
    <property type="molecule type" value="Genomic_DNA"/>
</dbReference>
<dbReference type="AntiFam" id="ANF00143">
    <property type="entry name" value="Shadow ORF (opposite mdtB)"/>
</dbReference>
<dbReference type="Proteomes" id="UP000050356">
    <property type="component" value="Unassembled WGS sequence"/>
</dbReference>
<name>A0A0P9M9D2_PSESX</name>
<sequence>MQTPLDVLGDDNAIVHQQAKGQDDRGNRHRLQFYPQRAHDQQCTQDGQGHNHPDHQAGTPAKKQHDHTHHDNDRFGHDVIHLVHFVLNHAGLKRYDVQGKTRWKLLFQLTELFAQSGTERLDIEPWLHRNGQHHSILPLIDRFGFRRVDRAHRYSGQVMQRYHLSARQLHGKLTKLIQRQHLAADRERGALLPDDRVASRRDQVAVLQLLEQLLRRKSGCRQGLVIEVEVDSLVLQAIQLDLIDTLELIKLIAQAFYRRAHLAHGKTRRRQRNGSHCHATEIIVHKGPLGTSRENAVRFADLRPESLPQQPQILDGVIRRDLHNHPAWLERGDNVLDLGQFTDAFFEWPGKQLFRPLGGESWQGYADQCVANRNRRLFLRRKPQKGRDTGQQNQEGRKQGQAARAHCAVGKTHCVPPFKRVLG</sequence>